<keyword evidence="2" id="KW-0378">Hydrolase</keyword>
<evidence type="ECO:0000313" key="2">
    <source>
        <dbReference type="EMBL" id="MDT3766853.1"/>
    </source>
</evidence>
<reference evidence="2 3" key="1">
    <citation type="submission" date="2023-06" db="EMBL/GenBank/DDBJ databases">
        <title>Draft genome sequence of Gleimia hominis type strain CCUG 57540T.</title>
        <authorList>
            <person name="Salva-Serra F."/>
            <person name="Cardew S."/>
            <person name="Jensie Markopoulos S."/>
            <person name="Ohlen M."/>
            <person name="Inganas E."/>
            <person name="Svensson-Stadler L."/>
            <person name="Moore E.R.B."/>
        </authorList>
    </citation>
    <scope>NUCLEOTIDE SEQUENCE [LARGE SCALE GENOMIC DNA]</scope>
    <source>
        <strain evidence="2 3">CCUG 57540</strain>
    </source>
</reference>
<dbReference type="RefSeq" id="WP_102216491.1">
    <property type="nucleotide sequence ID" value="NZ_CP126963.1"/>
</dbReference>
<dbReference type="InterPro" id="IPR000073">
    <property type="entry name" value="AB_hydrolase_1"/>
</dbReference>
<accession>A0ABU3I913</accession>
<dbReference type="Proteomes" id="UP001247542">
    <property type="component" value="Unassembled WGS sequence"/>
</dbReference>
<protein>
    <submittedName>
        <fullName evidence="2">Alpha/beta fold hydrolase</fullName>
    </submittedName>
</protein>
<proteinExistence type="predicted"/>
<dbReference type="InterPro" id="IPR029058">
    <property type="entry name" value="AB_hydrolase_fold"/>
</dbReference>
<dbReference type="SUPFAM" id="SSF53474">
    <property type="entry name" value="alpha/beta-Hydrolases"/>
    <property type="match status" value="1"/>
</dbReference>
<dbReference type="Gene3D" id="3.40.50.1820">
    <property type="entry name" value="alpha/beta hydrolase"/>
    <property type="match status" value="1"/>
</dbReference>
<dbReference type="GO" id="GO:0016787">
    <property type="term" value="F:hydrolase activity"/>
    <property type="evidence" value="ECO:0007669"/>
    <property type="project" value="UniProtKB-KW"/>
</dbReference>
<feature type="domain" description="AB hydrolase-1" evidence="1">
    <location>
        <begin position="44"/>
        <end position="231"/>
    </location>
</feature>
<sequence>MAEVEISTPRGKVLRGSFVNPVDATDAAVLFSHPFLGERTSNSYFDMLAATYRGAGYATLEFDYSGCGRSDDDVITARNQQEDLQSASSWLVEHGFSRQVLHAHSFGSLVALRAHPQATQAMILTGMITGPISFEWSHIFSEGQLDDLEQRGETRIPNDTDPQRKYFLISRQTLVDLSMNKTEELLADLSAPILAIHDADDIAQGLDKASAEVVADLPAGSKRVLIPHAHFGSGQDVDRLRELSLQWARDHVPPRLG</sequence>
<name>A0ABU3I913_9ACTO</name>
<dbReference type="Pfam" id="PF12697">
    <property type="entry name" value="Abhydrolase_6"/>
    <property type="match status" value="1"/>
</dbReference>
<keyword evidence="3" id="KW-1185">Reference proteome</keyword>
<evidence type="ECO:0000313" key="3">
    <source>
        <dbReference type="Proteomes" id="UP001247542"/>
    </source>
</evidence>
<dbReference type="EMBL" id="JASXSX010000001">
    <property type="protein sequence ID" value="MDT3766853.1"/>
    <property type="molecule type" value="Genomic_DNA"/>
</dbReference>
<gene>
    <name evidence="2" type="ORF">QS713_02085</name>
</gene>
<organism evidence="2 3">
    <name type="scientific">Gleimia hominis</name>
    <dbReference type="NCBI Taxonomy" id="595468"/>
    <lineage>
        <taxon>Bacteria</taxon>
        <taxon>Bacillati</taxon>
        <taxon>Actinomycetota</taxon>
        <taxon>Actinomycetes</taxon>
        <taxon>Actinomycetales</taxon>
        <taxon>Actinomycetaceae</taxon>
        <taxon>Gleimia</taxon>
    </lineage>
</organism>
<comment type="caution">
    <text evidence="2">The sequence shown here is derived from an EMBL/GenBank/DDBJ whole genome shotgun (WGS) entry which is preliminary data.</text>
</comment>
<evidence type="ECO:0000259" key="1">
    <source>
        <dbReference type="Pfam" id="PF12697"/>
    </source>
</evidence>